<accession>A0A9P6AWY0</accession>
<evidence type="ECO:0000313" key="4">
    <source>
        <dbReference type="Proteomes" id="UP000886523"/>
    </source>
</evidence>
<feature type="compositionally biased region" description="Basic and acidic residues" evidence="1">
    <location>
        <begin position="152"/>
        <end position="172"/>
    </location>
</feature>
<keyword evidence="2" id="KW-1133">Transmembrane helix</keyword>
<dbReference type="EMBL" id="MU128976">
    <property type="protein sequence ID" value="KAF9513182.1"/>
    <property type="molecule type" value="Genomic_DNA"/>
</dbReference>
<feature type="region of interest" description="Disordered" evidence="1">
    <location>
        <begin position="139"/>
        <end position="178"/>
    </location>
</feature>
<organism evidence="3 4">
    <name type="scientific">Hydnum rufescens UP504</name>
    <dbReference type="NCBI Taxonomy" id="1448309"/>
    <lineage>
        <taxon>Eukaryota</taxon>
        <taxon>Fungi</taxon>
        <taxon>Dikarya</taxon>
        <taxon>Basidiomycota</taxon>
        <taxon>Agaricomycotina</taxon>
        <taxon>Agaricomycetes</taxon>
        <taxon>Cantharellales</taxon>
        <taxon>Hydnaceae</taxon>
        <taxon>Hydnum</taxon>
    </lineage>
</organism>
<feature type="transmembrane region" description="Helical" evidence="2">
    <location>
        <begin position="108"/>
        <end position="129"/>
    </location>
</feature>
<comment type="caution">
    <text evidence="3">The sequence shown here is derived from an EMBL/GenBank/DDBJ whole genome shotgun (WGS) entry which is preliminary data.</text>
</comment>
<dbReference type="Proteomes" id="UP000886523">
    <property type="component" value="Unassembled WGS sequence"/>
</dbReference>
<keyword evidence="2" id="KW-0472">Membrane</keyword>
<dbReference type="AlphaFoldDB" id="A0A9P6AWY0"/>
<dbReference type="InterPro" id="IPR053001">
    <property type="entry name" value="MNNG_permease-like"/>
</dbReference>
<name>A0A9P6AWY0_9AGAM</name>
<dbReference type="OrthoDB" id="2140105at2759"/>
<evidence type="ECO:0000256" key="2">
    <source>
        <dbReference type="SAM" id="Phobius"/>
    </source>
</evidence>
<keyword evidence="2" id="KW-0812">Transmembrane</keyword>
<sequence length="190" mass="21483">MRGASHRTPLPGLPLIFHSFFVRHSRAGGFFVFCLYNFMALGFLYQGDGHALDANVYDYFLVPLIIFNIAVCCLQITLEPRISKHDYGFPQATRTIVFITKSHVGLNAVILIAWIALSCCTIPHFSFIMRRRDMATAAREAASSSGTATQNHDNHTAHFTPLDEKHPGHDYDPPAPKYRGYEIFDVERQH</sequence>
<proteinExistence type="predicted"/>
<dbReference type="PANTHER" id="PTHR34814:SF1">
    <property type="entry name" value="NITROSOGUANIDINE RESISTANCE PROTEIN SNG1"/>
    <property type="match status" value="1"/>
</dbReference>
<feature type="transmembrane region" description="Helical" evidence="2">
    <location>
        <begin position="27"/>
        <end position="45"/>
    </location>
</feature>
<keyword evidence="4" id="KW-1185">Reference proteome</keyword>
<dbReference type="GO" id="GO:0016020">
    <property type="term" value="C:membrane"/>
    <property type="evidence" value="ECO:0007669"/>
    <property type="project" value="TreeGrafter"/>
</dbReference>
<reference evidence="3" key="1">
    <citation type="journal article" date="2020" name="Nat. Commun.">
        <title>Large-scale genome sequencing of mycorrhizal fungi provides insights into the early evolution of symbiotic traits.</title>
        <authorList>
            <person name="Miyauchi S."/>
            <person name="Kiss E."/>
            <person name="Kuo A."/>
            <person name="Drula E."/>
            <person name="Kohler A."/>
            <person name="Sanchez-Garcia M."/>
            <person name="Morin E."/>
            <person name="Andreopoulos B."/>
            <person name="Barry K.W."/>
            <person name="Bonito G."/>
            <person name="Buee M."/>
            <person name="Carver A."/>
            <person name="Chen C."/>
            <person name="Cichocki N."/>
            <person name="Clum A."/>
            <person name="Culley D."/>
            <person name="Crous P.W."/>
            <person name="Fauchery L."/>
            <person name="Girlanda M."/>
            <person name="Hayes R.D."/>
            <person name="Keri Z."/>
            <person name="LaButti K."/>
            <person name="Lipzen A."/>
            <person name="Lombard V."/>
            <person name="Magnuson J."/>
            <person name="Maillard F."/>
            <person name="Murat C."/>
            <person name="Nolan M."/>
            <person name="Ohm R.A."/>
            <person name="Pangilinan J."/>
            <person name="Pereira M.F."/>
            <person name="Perotto S."/>
            <person name="Peter M."/>
            <person name="Pfister S."/>
            <person name="Riley R."/>
            <person name="Sitrit Y."/>
            <person name="Stielow J.B."/>
            <person name="Szollosi G."/>
            <person name="Zifcakova L."/>
            <person name="Stursova M."/>
            <person name="Spatafora J.W."/>
            <person name="Tedersoo L."/>
            <person name="Vaario L.M."/>
            <person name="Yamada A."/>
            <person name="Yan M."/>
            <person name="Wang P."/>
            <person name="Xu J."/>
            <person name="Bruns T."/>
            <person name="Baldrian P."/>
            <person name="Vilgalys R."/>
            <person name="Dunand C."/>
            <person name="Henrissat B."/>
            <person name="Grigoriev I.V."/>
            <person name="Hibbett D."/>
            <person name="Nagy L.G."/>
            <person name="Martin F.M."/>
        </authorList>
    </citation>
    <scope>NUCLEOTIDE SEQUENCE</scope>
    <source>
        <strain evidence="3">UP504</strain>
    </source>
</reference>
<feature type="transmembrane region" description="Helical" evidence="2">
    <location>
        <begin position="57"/>
        <end position="78"/>
    </location>
</feature>
<dbReference type="PANTHER" id="PTHR34814">
    <property type="entry name" value="NITROSOGUANIDINE RESISTANCE PROTEIN SNG1"/>
    <property type="match status" value="1"/>
</dbReference>
<evidence type="ECO:0000313" key="3">
    <source>
        <dbReference type="EMBL" id="KAF9513182.1"/>
    </source>
</evidence>
<feature type="compositionally biased region" description="Polar residues" evidence="1">
    <location>
        <begin position="142"/>
        <end position="151"/>
    </location>
</feature>
<gene>
    <name evidence="3" type="ORF">BS47DRAFT_1393553</name>
</gene>
<protein>
    <submittedName>
        <fullName evidence="3">Uncharacterized protein</fullName>
    </submittedName>
</protein>
<evidence type="ECO:0000256" key="1">
    <source>
        <dbReference type="SAM" id="MobiDB-lite"/>
    </source>
</evidence>